<reference evidence="9 10" key="1">
    <citation type="journal article" date="2016" name="Nat. Commun.">
        <title>Thousands of microbial genomes shed light on interconnected biogeochemical processes in an aquifer system.</title>
        <authorList>
            <person name="Anantharaman K."/>
            <person name="Brown C.T."/>
            <person name="Hug L.A."/>
            <person name="Sharon I."/>
            <person name="Castelle C.J."/>
            <person name="Probst A.J."/>
            <person name="Thomas B.C."/>
            <person name="Singh A."/>
            <person name="Wilkins M.J."/>
            <person name="Karaoz U."/>
            <person name="Brodie E.L."/>
            <person name="Williams K.H."/>
            <person name="Hubbard S.S."/>
            <person name="Banfield J.F."/>
        </authorList>
    </citation>
    <scope>NUCLEOTIDE SEQUENCE [LARGE SCALE GENOMIC DNA]</scope>
</reference>
<dbReference type="GO" id="GO:0006412">
    <property type="term" value="P:translation"/>
    <property type="evidence" value="ECO:0007669"/>
    <property type="project" value="UniProtKB-UniRule"/>
</dbReference>
<dbReference type="InterPro" id="IPR004412">
    <property type="entry name" value="GatA"/>
</dbReference>
<keyword evidence="5 7" id="KW-0648">Protein biosynthesis</keyword>
<organism evidence="9 10">
    <name type="scientific">Candidatus Buchananbacteria bacterium RIFCSPHIGHO2_01_FULL_46_12</name>
    <dbReference type="NCBI Taxonomy" id="1797536"/>
    <lineage>
        <taxon>Bacteria</taxon>
        <taxon>Candidatus Buchananiibacteriota</taxon>
    </lineage>
</organism>
<feature type="active site" description="Acyl-ester intermediate" evidence="7">
    <location>
        <position position="175"/>
    </location>
</feature>
<dbReference type="GO" id="GO:0030956">
    <property type="term" value="C:glutamyl-tRNA(Gln) amidotransferase complex"/>
    <property type="evidence" value="ECO:0007669"/>
    <property type="project" value="InterPro"/>
</dbReference>
<gene>
    <name evidence="7 9" type="primary">gatA</name>
    <name evidence="9" type="ORF">A2663_04130</name>
</gene>
<dbReference type="InterPro" id="IPR036928">
    <property type="entry name" value="AS_sf"/>
</dbReference>
<dbReference type="GO" id="GO:0005524">
    <property type="term" value="F:ATP binding"/>
    <property type="evidence" value="ECO:0007669"/>
    <property type="project" value="UniProtKB-KW"/>
</dbReference>
<dbReference type="EC" id="6.3.5.7" evidence="7"/>
<evidence type="ECO:0000256" key="6">
    <source>
        <dbReference type="ARBA" id="ARBA00047407"/>
    </source>
</evidence>
<evidence type="ECO:0000256" key="7">
    <source>
        <dbReference type="HAMAP-Rule" id="MF_00120"/>
    </source>
</evidence>
<keyword evidence="9" id="KW-0808">Transferase</keyword>
<comment type="caution">
    <text evidence="9">The sequence shown here is derived from an EMBL/GenBank/DDBJ whole genome shotgun (WGS) entry which is preliminary data.</text>
</comment>
<dbReference type="AlphaFoldDB" id="A0A1G1Y6N2"/>
<dbReference type="PANTHER" id="PTHR11895">
    <property type="entry name" value="TRANSAMIDASE"/>
    <property type="match status" value="1"/>
</dbReference>
<keyword evidence="4 7" id="KW-0067">ATP-binding</keyword>
<dbReference type="EMBL" id="MHIF01000038">
    <property type="protein sequence ID" value="OGY47400.1"/>
    <property type="molecule type" value="Genomic_DNA"/>
</dbReference>
<evidence type="ECO:0000256" key="1">
    <source>
        <dbReference type="ARBA" id="ARBA00008069"/>
    </source>
</evidence>
<keyword evidence="3 7" id="KW-0547">Nucleotide-binding</keyword>
<dbReference type="NCBIfam" id="TIGR00132">
    <property type="entry name" value="gatA"/>
    <property type="match status" value="1"/>
</dbReference>
<evidence type="ECO:0000256" key="3">
    <source>
        <dbReference type="ARBA" id="ARBA00022741"/>
    </source>
</evidence>
<evidence type="ECO:0000313" key="10">
    <source>
        <dbReference type="Proteomes" id="UP000178432"/>
    </source>
</evidence>
<comment type="function">
    <text evidence="7">Allows the formation of correctly charged Gln-tRNA(Gln) through the transamidation of misacylated Glu-tRNA(Gln) in organisms which lack glutaminyl-tRNA synthetase. The reaction takes place in the presence of glutamine and ATP through an activated gamma-phospho-Glu-tRNA(Gln).</text>
</comment>
<sequence>MRLNELTIKQAGDGLKKKEFSSVEITKACFEQIEKTDDKIKSFITLTKDLALKQAKEADQAGDFSRPLAGVPAAIKDCFCTKGVKTTAASKILENYVPPFSATSVEKLEANNYVMLGKVNLDEFTMGSSTENSGFFPTKNPWDLSRVPGGSSGGSAAAVAADQCLYALGTDTGGSIREPASFCGLVGLKVTYGRVSRFGVLSYASSFDTIGPITKTVEDAALVLNAIAGADPKDSTTPPVAVPDYAADLKKDIKGLKIGVPKEFFVAGIDKEVEKTIKTAIAKLAELGAKIVDVSLPLTKYAIATYYILVKSEASANLARYDGVRFGFSARAENLLENYLQSRQTGFGQEVKRSIMMGTYTLSAGYYDAYYLKAAKVRTLIKQEYEKVFKKVDCLAAPAAPTMAFKLGEKMEDPLQMYLADIFTGPINIAGVPAISLPCGFALPQDGQIEMPVGLQLIGKHFDEATILRVAHNYEQATDWHKRKPIL</sequence>
<dbReference type="HAMAP" id="MF_00120">
    <property type="entry name" value="GatA"/>
    <property type="match status" value="1"/>
</dbReference>
<comment type="similarity">
    <text evidence="1 7">Belongs to the amidase family. GatA subfamily.</text>
</comment>
<dbReference type="SUPFAM" id="SSF75304">
    <property type="entry name" value="Amidase signature (AS) enzymes"/>
    <property type="match status" value="1"/>
</dbReference>
<evidence type="ECO:0000256" key="4">
    <source>
        <dbReference type="ARBA" id="ARBA00022840"/>
    </source>
</evidence>
<dbReference type="GO" id="GO:0016740">
    <property type="term" value="F:transferase activity"/>
    <property type="evidence" value="ECO:0007669"/>
    <property type="project" value="UniProtKB-KW"/>
</dbReference>
<protein>
    <recommendedName>
        <fullName evidence="7">Glutamyl-tRNA(Gln) amidotransferase subunit A</fullName>
        <shortName evidence="7">Glu-ADT subunit A</shortName>
        <ecNumber evidence="7">6.3.5.7</ecNumber>
    </recommendedName>
</protein>
<feature type="domain" description="Amidase" evidence="8">
    <location>
        <begin position="24"/>
        <end position="468"/>
    </location>
</feature>
<dbReference type="InterPro" id="IPR020556">
    <property type="entry name" value="Amidase_CS"/>
</dbReference>
<feature type="active site" description="Charge relay system" evidence="7">
    <location>
        <position position="76"/>
    </location>
</feature>
<evidence type="ECO:0000256" key="5">
    <source>
        <dbReference type="ARBA" id="ARBA00022917"/>
    </source>
</evidence>
<proteinExistence type="inferred from homology"/>
<dbReference type="PANTHER" id="PTHR11895:SF151">
    <property type="entry name" value="GLUTAMYL-TRNA(GLN) AMIDOTRANSFERASE SUBUNIT A"/>
    <property type="match status" value="1"/>
</dbReference>
<keyword evidence="2 7" id="KW-0436">Ligase</keyword>
<dbReference type="Pfam" id="PF01425">
    <property type="entry name" value="Amidase"/>
    <property type="match status" value="1"/>
</dbReference>
<dbReference type="Proteomes" id="UP000178432">
    <property type="component" value="Unassembled WGS sequence"/>
</dbReference>
<name>A0A1G1Y6N2_9BACT</name>
<dbReference type="PROSITE" id="PS00571">
    <property type="entry name" value="AMIDASES"/>
    <property type="match status" value="1"/>
</dbReference>
<dbReference type="InterPro" id="IPR023631">
    <property type="entry name" value="Amidase_dom"/>
</dbReference>
<dbReference type="Gene3D" id="3.90.1300.10">
    <property type="entry name" value="Amidase signature (AS) domain"/>
    <property type="match status" value="1"/>
</dbReference>
<feature type="active site" description="Charge relay system" evidence="7">
    <location>
        <position position="151"/>
    </location>
</feature>
<dbReference type="InterPro" id="IPR000120">
    <property type="entry name" value="Amidase"/>
</dbReference>
<dbReference type="GO" id="GO:0050567">
    <property type="term" value="F:glutaminyl-tRNA synthase (glutamine-hydrolyzing) activity"/>
    <property type="evidence" value="ECO:0007669"/>
    <property type="project" value="UniProtKB-UniRule"/>
</dbReference>
<accession>A0A1G1Y6N2</accession>
<comment type="subunit">
    <text evidence="7">Heterotrimer of A, B and C subunits.</text>
</comment>
<evidence type="ECO:0000313" key="9">
    <source>
        <dbReference type="EMBL" id="OGY47400.1"/>
    </source>
</evidence>
<comment type="catalytic activity">
    <reaction evidence="6 7">
        <text>L-glutamyl-tRNA(Gln) + L-glutamine + ATP + H2O = L-glutaminyl-tRNA(Gln) + L-glutamate + ADP + phosphate + H(+)</text>
        <dbReference type="Rhea" id="RHEA:17521"/>
        <dbReference type="Rhea" id="RHEA-COMP:9681"/>
        <dbReference type="Rhea" id="RHEA-COMP:9684"/>
        <dbReference type="ChEBI" id="CHEBI:15377"/>
        <dbReference type="ChEBI" id="CHEBI:15378"/>
        <dbReference type="ChEBI" id="CHEBI:29985"/>
        <dbReference type="ChEBI" id="CHEBI:30616"/>
        <dbReference type="ChEBI" id="CHEBI:43474"/>
        <dbReference type="ChEBI" id="CHEBI:58359"/>
        <dbReference type="ChEBI" id="CHEBI:78520"/>
        <dbReference type="ChEBI" id="CHEBI:78521"/>
        <dbReference type="ChEBI" id="CHEBI:456216"/>
        <dbReference type="EC" id="6.3.5.7"/>
    </reaction>
</comment>
<evidence type="ECO:0000256" key="2">
    <source>
        <dbReference type="ARBA" id="ARBA00022598"/>
    </source>
</evidence>
<evidence type="ECO:0000259" key="8">
    <source>
        <dbReference type="Pfam" id="PF01425"/>
    </source>
</evidence>